<sequence>MNLERTALLAVGTSYTFTTAAGQPAAVIVHGSGRRDVVVYDREDPDRIVHTLVLDGGESRTVAELLGLPLVMDRMTDLPAALDGVEAVRMPVPVGSPFAGRPLGDARARSRTGASIVAVGDRPGLDGLRDLLARG</sequence>
<evidence type="ECO:0000313" key="2">
    <source>
        <dbReference type="EMBL" id="GIJ72550.1"/>
    </source>
</evidence>
<comment type="caution">
    <text evidence="2">The sequence shown here is derived from an EMBL/GenBank/DDBJ whole genome shotgun (WGS) entry which is preliminary data.</text>
</comment>
<protein>
    <recommendedName>
        <fullName evidence="1">Potassium/proton antiporter subunit KhtT-like N-terminal domain-containing protein</fullName>
    </recommendedName>
</protein>
<dbReference type="RefSeq" id="WP_203932403.1">
    <property type="nucleotide sequence ID" value="NZ_BOPH01000102.1"/>
</dbReference>
<dbReference type="SUPFAM" id="SSF116726">
    <property type="entry name" value="TrkA C-terminal domain-like"/>
    <property type="match status" value="1"/>
</dbReference>
<dbReference type="Proteomes" id="UP000635606">
    <property type="component" value="Unassembled WGS sequence"/>
</dbReference>
<name>A0A8J4EEG3_9ACTN</name>
<evidence type="ECO:0000259" key="1">
    <source>
        <dbReference type="Pfam" id="PF25991"/>
    </source>
</evidence>
<dbReference type="InterPro" id="IPR036721">
    <property type="entry name" value="RCK_C_sf"/>
</dbReference>
<dbReference type="GO" id="GO:0006813">
    <property type="term" value="P:potassium ion transport"/>
    <property type="evidence" value="ECO:0007669"/>
    <property type="project" value="InterPro"/>
</dbReference>
<reference evidence="2" key="1">
    <citation type="submission" date="2021-01" db="EMBL/GenBank/DDBJ databases">
        <title>Whole genome shotgun sequence of Virgisporangium ochraceum NBRC 16418.</title>
        <authorList>
            <person name="Komaki H."/>
            <person name="Tamura T."/>
        </authorList>
    </citation>
    <scope>NUCLEOTIDE SEQUENCE</scope>
    <source>
        <strain evidence="2">NBRC 16418</strain>
    </source>
</reference>
<keyword evidence="3" id="KW-1185">Reference proteome</keyword>
<dbReference type="InterPro" id="IPR058776">
    <property type="entry name" value="KhtT-like_N"/>
</dbReference>
<feature type="domain" description="Potassium/proton antiporter subunit KhtT-like N-terminal" evidence="1">
    <location>
        <begin position="1"/>
        <end position="68"/>
    </location>
</feature>
<dbReference type="AlphaFoldDB" id="A0A8J4EEG3"/>
<dbReference type="EMBL" id="BOPH01000102">
    <property type="protein sequence ID" value="GIJ72550.1"/>
    <property type="molecule type" value="Genomic_DNA"/>
</dbReference>
<proteinExistence type="predicted"/>
<dbReference type="Gene3D" id="3.30.70.1450">
    <property type="entry name" value="Regulator of K+ conductance, C-terminal domain"/>
    <property type="match status" value="1"/>
</dbReference>
<gene>
    <name evidence="2" type="ORF">Voc01_074670</name>
</gene>
<evidence type="ECO:0000313" key="3">
    <source>
        <dbReference type="Proteomes" id="UP000635606"/>
    </source>
</evidence>
<accession>A0A8J4EEG3</accession>
<dbReference type="Pfam" id="PF25991">
    <property type="entry name" value="KhtT_N"/>
    <property type="match status" value="1"/>
</dbReference>
<organism evidence="2 3">
    <name type="scientific">Virgisporangium ochraceum</name>
    <dbReference type="NCBI Taxonomy" id="65505"/>
    <lineage>
        <taxon>Bacteria</taxon>
        <taxon>Bacillati</taxon>
        <taxon>Actinomycetota</taxon>
        <taxon>Actinomycetes</taxon>
        <taxon>Micromonosporales</taxon>
        <taxon>Micromonosporaceae</taxon>
        <taxon>Virgisporangium</taxon>
    </lineage>
</organism>